<reference evidence="3 4" key="1">
    <citation type="submission" date="2019-08" db="EMBL/GenBank/DDBJ databases">
        <authorList>
            <person name="Grouzdev D."/>
            <person name="Tikhonova E."/>
            <person name="Kravchenko I."/>
        </authorList>
    </citation>
    <scope>NUCLEOTIDE SEQUENCE [LARGE SCALE GENOMIC DNA]</scope>
    <source>
        <strain evidence="3 4">59b</strain>
    </source>
</reference>
<sequence length="286" mass="30145">MLRRSFVLGVLGCAAAAALTGLVQAAAPSAALAADRFITVASTTSTEDSGLFGSLLPKFTARTGIEVRVVAKGTGQAIDLAKRGDADVLFVHHKPSEEKFVAEGFAPVRKPVMYNDFVIVGPASDPAGVKGSKDVAESLSKIAQAKAPFVSRGDDSGTHKAELALWKTANLDPTKADGGWYRSIGQGMGPTLNTAAAMNGYALTDRGTWLNFKNRGPLTVLVEGDKRLFNQYGVMLVNPAKFSHVKAADGQTFVDWLVSAEGQKAIADYTINGEQLFFPNANEPGA</sequence>
<keyword evidence="4" id="KW-1185">Reference proteome</keyword>
<dbReference type="PANTHER" id="PTHR37945">
    <property type="entry name" value="EXTRACELLULAR TUNGSTATE BINDING PROTEIN"/>
    <property type="match status" value="1"/>
</dbReference>
<dbReference type="Proteomes" id="UP000324927">
    <property type="component" value="Unassembled WGS sequence"/>
</dbReference>
<dbReference type="PANTHER" id="PTHR37945:SF1">
    <property type="entry name" value="EXTRACELLULAR TUNGSTATE BINDING PROTEIN"/>
    <property type="match status" value="1"/>
</dbReference>
<feature type="chain" id="PRO_5022903782" evidence="1">
    <location>
        <begin position="26"/>
        <end position="286"/>
    </location>
</feature>
<dbReference type="RefSeq" id="WP_149230575.1">
    <property type="nucleotide sequence ID" value="NZ_JALJXJ010000001.1"/>
</dbReference>
<dbReference type="InterPro" id="IPR052738">
    <property type="entry name" value="ABC-Tungstate_binding"/>
</dbReference>
<dbReference type="Gene3D" id="3.40.190.10">
    <property type="entry name" value="Periplasmic binding protein-like II"/>
    <property type="match status" value="2"/>
</dbReference>
<protein>
    <submittedName>
        <fullName evidence="3">Sulfate transporter</fullName>
    </submittedName>
</protein>
<evidence type="ECO:0000259" key="2">
    <source>
        <dbReference type="Pfam" id="PF12849"/>
    </source>
</evidence>
<name>A0A5A9GRI4_AZOLI</name>
<dbReference type="InterPro" id="IPR006311">
    <property type="entry name" value="TAT_signal"/>
</dbReference>
<gene>
    <name evidence="3" type="ORF">FZ942_07935</name>
</gene>
<dbReference type="EMBL" id="VTTN01000002">
    <property type="protein sequence ID" value="KAA0597030.1"/>
    <property type="molecule type" value="Genomic_DNA"/>
</dbReference>
<dbReference type="OrthoDB" id="186379at2"/>
<organism evidence="3 4">
    <name type="scientific">Azospirillum lipoferum</name>
    <dbReference type="NCBI Taxonomy" id="193"/>
    <lineage>
        <taxon>Bacteria</taxon>
        <taxon>Pseudomonadati</taxon>
        <taxon>Pseudomonadota</taxon>
        <taxon>Alphaproteobacteria</taxon>
        <taxon>Rhodospirillales</taxon>
        <taxon>Azospirillaceae</taxon>
        <taxon>Azospirillum</taxon>
    </lineage>
</organism>
<evidence type="ECO:0000313" key="4">
    <source>
        <dbReference type="Proteomes" id="UP000324927"/>
    </source>
</evidence>
<dbReference type="Pfam" id="PF12849">
    <property type="entry name" value="PBP_like_2"/>
    <property type="match status" value="1"/>
</dbReference>
<feature type="signal peptide" evidence="1">
    <location>
        <begin position="1"/>
        <end position="25"/>
    </location>
</feature>
<dbReference type="InterPro" id="IPR024370">
    <property type="entry name" value="PBP_domain"/>
</dbReference>
<proteinExistence type="predicted"/>
<evidence type="ECO:0000256" key="1">
    <source>
        <dbReference type="SAM" id="SignalP"/>
    </source>
</evidence>
<dbReference type="AlphaFoldDB" id="A0A5A9GRI4"/>
<comment type="caution">
    <text evidence="3">The sequence shown here is derived from an EMBL/GenBank/DDBJ whole genome shotgun (WGS) entry which is preliminary data.</text>
</comment>
<feature type="domain" description="PBP" evidence="2">
    <location>
        <begin position="33"/>
        <end position="261"/>
    </location>
</feature>
<accession>A0A5A9GRI4</accession>
<evidence type="ECO:0000313" key="3">
    <source>
        <dbReference type="EMBL" id="KAA0597030.1"/>
    </source>
</evidence>
<dbReference type="PROSITE" id="PS51318">
    <property type="entry name" value="TAT"/>
    <property type="match status" value="1"/>
</dbReference>
<dbReference type="SUPFAM" id="SSF53850">
    <property type="entry name" value="Periplasmic binding protein-like II"/>
    <property type="match status" value="1"/>
</dbReference>
<keyword evidence="1" id="KW-0732">Signal</keyword>